<feature type="compositionally biased region" description="Low complexity" evidence="4">
    <location>
        <begin position="68"/>
        <end position="96"/>
    </location>
</feature>
<dbReference type="InParanoid" id="A0A0C3D7J2"/>
<evidence type="ECO:0000256" key="2">
    <source>
        <dbReference type="ARBA" id="ARBA00004496"/>
    </source>
</evidence>
<sequence length="660" mass="70076">MAAEYSSIWDSTPTSSQFSQLPDDDFLALLARQFPKVVSHQPNQSEDAHDASVNPQSILQHPPAGLTPPSDDSSPSPLSNSADPASRRQSQSAFSRPLDNAAHGDETPALKRKASDDDLEEGPSSKNKHTSDDSSGIKKGLPTKRKSSGSTQDESRLLKRKEQNRAAQRAFRERKEKHVKDLEDKVAALEVKNEKAQAENSNLRDILTHLQQENTALKQSQFTFAVPKAVHPNSSAPAPAPPPPSTASSSNIFHPPSSPFSLFSGSGSGDIDYDALTAFDPAVLEILDGSLSSDVTMHQQQSQQSDYSTSQFGQYALPPPNQWRTIANNPWLMSFADTPDTPSTTAAAATTASPVGMSGGSLDTFGFGGFPSTSSPANSSSWGSAPAPAPAHSPSTFGQPYMHANSGLEGLFPGNFLTGSANRQNSAGTMEFPPPAFMENGVPPLSLSPVSHANGTGKPITPSSPPTSMRRSNSSSSLTNNTTSSPPTSTSGSGDGTCGGAAEADCGGGGQKRLTREDIAKHIAASGESPFTASAGACPRPESGPGMALHKASDFTQGHIIACHGSRIPKTQESPDNVEVLQAWRSITSDPSFKDTDMNQLCSEFSKKARCDGTKVVLEPEGVQHIMEKLQKRKQAMHDLQVTQDQEHLQQLRRQFSGQL</sequence>
<dbReference type="PANTHER" id="PTHR40621">
    <property type="entry name" value="TRANSCRIPTION FACTOR KAPC-RELATED"/>
    <property type="match status" value="1"/>
</dbReference>
<keyword evidence="7" id="KW-1185">Reference proteome</keyword>
<dbReference type="GO" id="GO:0033554">
    <property type="term" value="P:cellular response to stress"/>
    <property type="evidence" value="ECO:0007669"/>
    <property type="project" value="UniProtKB-ARBA"/>
</dbReference>
<keyword evidence="3" id="KW-0539">Nucleus</keyword>
<dbReference type="PANTHER" id="PTHR40621:SF6">
    <property type="entry name" value="AP-1-LIKE TRANSCRIPTION FACTOR YAP1-RELATED"/>
    <property type="match status" value="1"/>
</dbReference>
<evidence type="ECO:0000256" key="3">
    <source>
        <dbReference type="ARBA" id="ARBA00023242"/>
    </source>
</evidence>
<evidence type="ECO:0000313" key="6">
    <source>
        <dbReference type="EMBL" id="KIM52374.1"/>
    </source>
</evidence>
<feature type="region of interest" description="Disordered" evidence="4">
    <location>
        <begin position="525"/>
        <end position="550"/>
    </location>
</feature>
<dbReference type="Pfam" id="PF08601">
    <property type="entry name" value="PAP1"/>
    <property type="match status" value="1"/>
</dbReference>
<accession>A0A0C3D7J2</accession>
<feature type="compositionally biased region" description="Basic and acidic residues" evidence="4">
    <location>
        <begin position="153"/>
        <end position="181"/>
    </location>
</feature>
<dbReference type="InterPro" id="IPR013910">
    <property type="entry name" value="TF_PAP1"/>
</dbReference>
<feature type="compositionally biased region" description="Polar residues" evidence="4">
    <location>
        <begin position="8"/>
        <end position="20"/>
    </location>
</feature>
<reference evidence="7" key="2">
    <citation type="submission" date="2015-01" db="EMBL/GenBank/DDBJ databases">
        <title>Evolutionary Origins and Diversification of the Mycorrhizal Mutualists.</title>
        <authorList>
            <consortium name="DOE Joint Genome Institute"/>
            <consortium name="Mycorrhizal Genomics Consortium"/>
            <person name="Kohler A."/>
            <person name="Kuo A."/>
            <person name="Nagy L.G."/>
            <person name="Floudas D."/>
            <person name="Copeland A."/>
            <person name="Barry K.W."/>
            <person name="Cichocki N."/>
            <person name="Veneault-Fourrey C."/>
            <person name="LaButti K."/>
            <person name="Lindquist E.A."/>
            <person name="Lipzen A."/>
            <person name="Lundell T."/>
            <person name="Morin E."/>
            <person name="Murat C."/>
            <person name="Riley R."/>
            <person name="Ohm R."/>
            <person name="Sun H."/>
            <person name="Tunlid A."/>
            <person name="Henrissat B."/>
            <person name="Grigoriev I.V."/>
            <person name="Hibbett D.S."/>
            <person name="Martin F."/>
        </authorList>
    </citation>
    <scope>NUCLEOTIDE SEQUENCE [LARGE SCALE GENOMIC DNA]</scope>
    <source>
        <strain evidence="7">Foug A</strain>
    </source>
</reference>
<dbReference type="Gene3D" id="1.20.5.170">
    <property type="match status" value="1"/>
</dbReference>
<dbReference type="Gene3D" id="1.10.238.100">
    <property type="entry name" value="YAP1 redox domain. Chain B"/>
    <property type="match status" value="1"/>
</dbReference>
<organism evidence="6 7">
    <name type="scientific">Scleroderma citrinum Foug A</name>
    <dbReference type="NCBI Taxonomy" id="1036808"/>
    <lineage>
        <taxon>Eukaryota</taxon>
        <taxon>Fungi</taxon>
        <taxon>Dikarya</taxon>
        <taxon>Basidiomycota</taxon>
        <taxon>Agaricomycotina</taxon>
        <taxon>Agaricomycetes</taxon>
        <taxon>Agaricomycetidae</taxon>
        <taxon>Boletales</taxon>
        <taxon>Sclerodermatineae</taxon>
        <taxon>Sclerodermataceae</taxon>
        <taxon>Scleroderma</taxon>
    </lineage>
</organism>
<feature type="region of interest" description="Disordered" evidence="4">
    <location>
        <begin position="415"/>
        <end position="512"/>
    </location>
</feature>
<dbReference type="OrthoDB" id="2593073at2759"/>
<dbReference type="STRING" id="1036808.A0A0C3D7J2"/>
<dbReference type="CDD" id="cd14688">
    <property type="entry name" value="bZIP_YAP"/>
    <property type="match status" value="1"/>
</dbReference>
<feature type="compositionally biased region" description="Low complexity" evidence="4">
    <location>
        <begin position="373"/>
        <end position="395"/>
    </location>
</feature>
<dbReference type="PROSITE" id="PS50217">
    <property type="entry name" value="BZIP"/>
    <property type="match status" value="1"/>
</dbReference>
<reference evidence="6 7" key="1">
    <citation type="submission" date="2014-04" db="EMBL/GenBank/DDBJ databases">
        <authorList>
            <consortium name="DOE Joint Genome Institute"/>
            <person name="Kuo A."/>
            <person name="Kohler A."/>
            <person name="Nagy L.G."/>
            <person name="Floudas D."/>
            <person name="Copeland A."/>
            <person name="Barry K.W."/>
            <person name="Cichocki N."/>
            <person name="Veneault-Fourrey C."/>
            <person name="LaButti K."/>
            <person name="Lindquist E.A."/>
            <person name="Lipzen A."/>
            <person name="Lundell T."/>
            <person name="Morin E."/>
            <person name="Murat C."/>
            <person name="Sun H."/>
            <person name="Tunlid A."/>
            <person name="Henrissat B."/>
            <person name="Grigoriev I.V."/>
            <person name="Hibbett D.S."/>
            <person name="Martin F."/>
            <person name="Nordberg H.P."/>
            <person name="Cantor M.N."/>
            <person name="Hua S.X."/>
        </authorList>
    </citation>
    <scope>NUCLEOTIDE SEQUENCE [LARGE SCALE GENOMIC DNA]</scope>
    <source>
        <strain evidence="6 7">Foug A</strain>
    </source>
</reference>
<feature type="domain" description="BZIP" evidence="5">
    <location>
        <begin position="154"/>
        <end position="217"/>
    </location>
</feature>
<proteinExistence type="predicted"/>
<dbReference type="InterPro" id="IPR050936">
    <property type="entry name" value="AP-1-like"/>
</dbReference>
<feature type="region of interest" description="Disordered" evidence="4">
    <location>
        <begin position="373"/>
        <end position="402"/>
    </location>
</feature>
<evidence type="ECO:0000313" key="7">
    <source>
        <dbReference type="Proteomes" id="UP000053989"/>
    </source>
</evidence>
<feature type="region of interest" description="Disordered" evidence="4">
    <location>
        <begin position="37"/>
        <end position="181"/>
    </location>
</feature>
<dbReference type="SMART" id="SM00338">
    <property type="entry name" value="BRLZ"/>
    <property type="match status" value="1"/>
</dbReference>
<comment type="subcellular location">
    <subcellularLocation>
        <location evidence="2">Cytoplasm</location>
    </subcellularLocation>
    <subcellularLocation>
        <location evidence="1">Nucleus</location>
    </subcellularLocation>
</comment>
<feature type="compositionally biased region" description="Basic and acidic residues" evidence="4">
    <location>
        <begin position="102"/>
        <end position="116"/>
    </location>
</feature>
<dbReference type="GO" id="GO:0090575">
    <property type="term" value="C:RNA polymerase II transcription regulator complex"/>
    <property type="evidence" value="ECO:0007669"/>
    <property type="project" value="TreeGrafter"/>
</dbReference>
<dbReference type="InterPro" id="IPR046347">
    <property type="entry name" value="bZIP_sf"/>
</dbReference>
<dbReference type="SUPFAM" id="SSF57959">
    <property type="entry name" value="Leucine zipper domain"/>
    <property type="match status" value="1"/>
</dbReference>
<dbReference type="AlphaFoldDB" id="A0A0C3D7J2"/>
<dbReference type="InterPro" id="IPR023167">
    <property type="entry name" value="Yap1_redox_dom_sf"/>
</dbReference>
<dbReference type="EMBL" id="KN822213">
    <property type="protein sequence ID" value="KIM52374.1"/>
    <property type="molecule type" value="Genomic_DNA"/>
</dbReference>
<evidence type="ECO:0000259" key="5">
    <source>
        <dbReference type="PROSITE" id="PS50217"/>
    </source>
</evidence>
<name>A0A0C3D7J2_9AGAM</name>
<protein>
    <recommendedName>
        <fullName evidence="5">BZIP domain-containing protein</fullName>
    </recommendedName>
</protein>
<dbReference type="InterPro" id="IPR004827">
    <property type="entry name" value="bZIP"/>
</dbReference>
<dbReference type="PROSITE" id="PS00036">
    <property type="entry name" value="BZIP_BASIC"/>
    <property type="match status" value="1"/>
</dbReference>
<dbReference type="Proteomes" id="UP000053989">
    <property type="component" value="Unassembled WGS sequence"/>
</dbReference>
<dbReference type="Pfam" id="PF00170">
    <property type="entry name" value="bZIP_1"/>
    <property type="match status" value="1"/>
</dbReference>
<feature type="compositionally biased region" description="Polar residues" evidence="4">
    <location>
        <begin position="417"/>
        <end position="428"/>
    </location>
</feature>
<dbReference type="SUPFAM" id="SSF111430">
    <property type="entry name" value="YAP1 redox domain"/>
    <property type="match status" value="1"/>
</dbReference>
<evidence type="ECO:0000256" key="1">
    <source>
        <dbReference type="ARBA" id="ARBA00004123"/>
    </source>
</evidence>
<dbReference type="HOGENOM" id="CLU_022828_0_0_1"/>
<dbReference type="GO" id="GO:0000976">
    <property type="term" value="F:transcription cis-regulatory region binding"/>
    <property type="evidence" value="ECO:0007669"/>
    <property type="project" value="InterPro"/>
</dbReference>
<feature type="region of interest" description="Disordered" evidence="4">
    <location>
        <begin position="1"/>
        <end position="20"/>
    </location>
</feature>
<dbReference type="GO" id="GO:0001228">
    <property type="term" value="F:DNA-binding transcription activator activity, RNA polymerase II-specific"/>
    <property type="evidence" value="ECO:0007669"/>
    <property type="project" value="TreeGrafter"/>
</dbReference>
<feature type="region of interest" description="Disordered" evidence="4">
    <location>
        <begin position="230"/>
        <end position="253"/>
    </location>
</feature>
<gene>
    <name evidence="6" type="ORF">SCLCIDRAFT_18203</name>
</gene>
<feature type="compositionally biased region" description="Low complexity" evidence="4">
    <location>
        <begin position="455"/>
        <end position="492"/>
    </location>
</feature>
<dbReference type="GO" id="GO:0005737">
    <property type="term" value="C:cytoplasm"/>
    <property type="evidence" value="ECO:0007669"/>
    <property type="project" value="UniProtKB-SubCell"/>
</dbReference>
<evidence type="ECO:0000256" key="4">
    <source>
        <dbReference type="SAM" id="MobiDB-lite"/>
    </source>
</evidence>